<keyword evidence="2" id="KW-0805">Transcription regulation</keyword>
<protein>
    <submittedName>
        <fullName evidence="6">LADA_0A06810g1_1</fullName>
    </submittedName>
</protein>
<sequence>MDTSNKEFHFGLLRISMIQLLKSQGFDKASVVILDAYTDLYVRFLQLLTLEVMRLSRSRMDEYEDVALQDISQALLNVGLLKPMNILDVYDENPDLLSDMGMQRFKNWCLQNTMPQEARAVATPTADLLRSKDKASKPLSMIPEYINQLDKGTDKIRSDHIARKDETVDQMISSGDMDDWVRFLLRKQQLQFAAKGSAREIKDLNALPPLPGLKNSVLSRAYAPEANEITPELYDADNEERVRKHNMLLSKMVVDHKGMRLENIRLSFEDEDLRSSEPGVNIDDVGFVDDEANEDIEEIERFEGNLGLSFDGDSANLQLAEANSLTDTFQRRDSLDFGDDVFQRTEFDFNTF</sequence>
<accession>A0A1G4IPK7</accession>
<evidence type="ECO:0000256" key="3">
    <source>
        <dbReference type="ARBA" id="ARBA00023163"/>
    </source>
</evidence>
<feature type="domain" description="Bromodomain associated" evidence="5">
    <location>
        <begin position="6"/>
        <end position="84"/>
    </location>
</feature>
<evidence type="ECO:0000256" key="1">
    <source>
        <dbReference type="ARBA" id="ARBA00004123"/>
    </source>
</evidence>
<dbReference type="AlphaFoldDB" id="A0A1G4IPK7"/>
<evidence type="ECO:0000313" key="6">
    <source>
        <dbReference type="EMBL" id="SCU78670.1"/>
    </source>
</evidence>
<dbReference type="GO" id="GO:0005669">
    <property type="term" value="C:transcription factor TFIID complex"/>
    <property type="evidence" value="ECO:0007669"/>
    <property type="project" value="EnsemblFungi"/>
</dbReference>
<dbReference type="STRING" id="1266660.A0A1G4IPK7"/>
<evidence type="ECO:0000256" key="2">
    <source>
        <dbReference type="ARBA" id="ARBA00023015"/>
    </source>
</evidence>
<dbReference type="OrthoDB" id="5402929at2759"/>
<dbReference type="InterPro" id="IPR009072">
    <property type="entry name" value="Histone-fold"/>
</dbReference>
<dbReference type="Gene3D" id="1.10.20.10">
    <property type="entry name" value="Histone, subunit A"/>
    <property type="match status" value="1"/>
</dbReference>
<evidence type="ECO:0000259" key="5">
    <source>
        <dbReference type="SMART" id="SM00576"/>
    </source>
</evidence>
<evidence type="ECO:0000313" key="7">
    <source>
        <dbReference type="Proteomes" id="UP000190274"/>
    </source>
</evidence>
<name>A0A1G4IPK7_9SACH</name>
<keyword evidence="7" id="KW-1185">Reference proteome</keyword>
<gene>
    <name evidence="6" type="ORF">LADA_0A06810G</name>
</gene>
<dbReference type="GO" id="GO:0046982">
    <property type="term" value="F:protein heterodimerization activity"/>
    <property type="evidence" value="ECO:0007669"/>
    <property type="project" value="InterPro"/>
</dbReference>
<dbReference type="SMART" id="SM00576">
    <property type="entry name" value="BTP"/>
    <property type="match status" value="1"/>
</dbReference>
<evidence type="ECO:0000256" key="4">
    <source>
        <dbReference type="ARBA" id="ARBA00023242"/>
    </source>
</evidence>
<dbReference type="GO" id="GO:0045944">
    <property type="term" value="P:positive regulation of transcription by RNA polymerase II"/>
    <property type="evidence" value="ECO:0007669"/>
    <property type="project" value="EnsemblFungi"/>
</dbReference>
<dbReference type="CDD" id="cd00076">
    <property type="entry name" value="HFD_SF"/>
    <property type="match status" value="1"/>
</dbReference>
<dbReference type="EMBL" id="LT598460">
    <property type="protein sequence ID" value="SCU78670.1"/>
    <property type="molecule type" value="Genomic_DNA"/>
</dbReference>
<dbReference type="GO" id="GO:0003682">
    <property type="term" value="F:chromatin binding"/>
    <property type="evidence" value="ECO:0007669"/>
    <property type="project" value="EnsemblFungi"/>
</dbReference>
<organism evidence="6 7">
    <name type="scientific">Lachancea dasiensis</name>
    <dbReference type="NCBI Taxonomy" id="1072105"/>
    <lineage>
        <taxon>Eukaryota</taxon>
        <taxon>Fungi</taxon>
        <taxon>Dikarya</taxon>
        <taxon>Ascomycota</taxon>
        <taxon>Saccharomycotina</taxon>
        <taxon>Saccharomycetes</taxon>
        <taxon>Saccharomycetales</taxon>
        <taxon>Saccharomycetaceae</taxon>
        <taxon>Lachancea</taxon>
    </lineage>
</organism>
<dbReference type="InterPro" id="IPR006565">
    <property type="entry name" value="BTP"/>
</dbReference>
<keyword evidence="4" id="KW-0539">Nucleus</keyword>
<proteinExistence type="predicted"/>
<dbReference type="GO" id="GO:0006366">
    <property type="term" value="P:transcription by RNA polymerase II"/>
    <property type="evidence" value="ECO:0007669"/>
    <property type="project" value="EnsemblFungi"/>
</dbReference>
<dbReference type="Proteomes" id="UP000190274">
    <property type="component" value="Chromosome A"/>
</dbReference>
<comment type="subcellular location">
    <subcellularLocation>
        <location evidence="1">Nucleus</location>
    </subcellularLocation>
</comment>
<keyword evidence="3" id="KW-0804">Transcription</keyword>
<reference evidence="6 7" key="1">
    <citation type="submission" date="2016-03" db="EMBL/GenBank/DDBJ databases">
        <authorList>
            <person name="Devillers H."/>
        </authorList>
    </citation>
    <scope>NUCLEOTIDE SEQUENCE [LARGE SCALE GENOMIC DNA]</scope>
    <source>
        <strain evidence="6">CBS 10888</strain>
    </source>
</reference>